<dbReference type="RefSeq" id="WP_193190872.1">
    <property type="nucleotide sequence ID" value="NZ_JACZFR010000015.1"/>
</dbReference>
<dbReference type="Proteomes" id="UP001596425">
    <property type="component" value="Unassembled WGS sequence"/>
</dbReference>
<accession>A0ABW1YLU4</accession>
<dbReference type="SUPFAM" id="SSF55166">
    <property type="entry name" value="Hedgehog/DD-peptidase"/>
    <property type="match status" value="1"/>
</dbReference>
<dbReference type="InterPro" id="IPR009045">
    <property type="entry name" value="Zn_M74/Hedgehog-like"/>
</dbReference>
<keyword evidence="3" id="KW-1185">Reference proteome</keyword>
<dbReference type="InterPro" id="IPR036366">
    <property type="entry name" value="PGBDSf"/>
</dbReference>
<organism evidence="2 3">
    <name type="scientific">Microbulbifer taiwanensis</name>
    <dbReference type="NCBI Taxonomy" id="986746"/>
    <lineage>
        <taxon>Bacteria</taxon>
        <taxon>Pseudomonadati</taxon>
        <taxon>Pseudomonadota</taxon>
        <taxon>Gammaproteobacteria</taxon>
        <taxon>Cellvibrionales</taxon>
        <taxon>Microbulbiferaceae</taxon>
        <taxon>Microbulbifer</taxon>
    </lineage>
</organism>
<evidence type="ECO:0000313" key="2">
    <source>
        <dbReference type="EMBL" id="MFC6633717.1"/>
    </source>
</evidence>
<dbReference type="EMBL" id="JBHSVR010000001">
    <property type="protein sequence ID" value="MFC6633717.1"/>
    <property type="molecule type" value="Genomic_DNA"/>
</dbReference>
<dbReference type="Gene3D" id="3.30.1380.10">
    <property type="match status" value="1"/>
</dbReference>
<reference evidence="3" key="1">
    <citation type="journal article" date="2019" name="Int. J. Syst. Evol. Microbiol.">
        <title>The Global Catalogue of Microorganisms (GCM) 10K type strain sequencing project: providing services to taxonomists for standard genome sequencing and annotation.</title>
        <authorList>
            <consortium name="The Broad Institute Genomics Platform"/>
            <consortium name="The Broad Institute Genome Sequencing Center for Infectious Disease"/>
            <person name="Wu L."/>
            <person name="Ma J."/>
        </authorList>
    </citation>
    <scope>NUCLEOTIDE SEQUENCE [LARGE SCALE GENOMIC DNA]</scope>
    <source>
        <strain evidence="3">CGMCC 1.13718</strain>
    </source>
</reference>
<dbReference type="Gene3D" id="1.10.101.10">
    <property type="entry name" value="PGBD-like superfamily/PGBD"/>
    <property type="match status" value="1"/>
</dbReference>
<evidence type="ECO:0000259" key="1">
    <source>
        <dbReference type="Pfam" id="PF13539"/>
    </source>
</evidence>
<protein>
    <submittedName>
        <fullName evidence="2">M15 family metallopeptidase</fullName>
    </submittedName>
</protein>
<comment type="caution">
    <text evidence="2">The sequence shown here is derived from an EMBL/GenBank/DDBJ whole genome shotgun (WGS) entry which is preliminary data.</text>
</comment>
<name>A0ABW1YLU4_9GAMM</name>
<evidence type="ECO:0000313" key="3">
    <source>
        <dbReference type="Proteomes" id="UP001596425"/>
    </source>
</evidence>
<feature type="domain" description="Peptidase M15C" evidence="1">
    <location>
        <begin position="227"/>
        <end position="284"/>
    </location>
</feature>
<dbReference type="InterPro" id="IPR039561">
    <property type="entry name" value="Peptidase_M15C"/>
</dbReference>
<dbReference type="Pfam" id="PF13539">
    <property type="entry name" value="Peptidase_M15_4"/>
    <property type="match status" value="1"/>
</dbReference>
<proteinExistence type="predicted"/>
<sequence>MISSSVGLGGANQREVVIYVQKLLNRYIDSRAIYVLRFLKVDGRCGPQTIGCIKEFQSHIVGLAHPDGRIDSNGRTIKALENYASPQKQRVYEFSLGIFPALSFTDRASATSPKKASANTVAAVTDDPRKLMTRAAVAEAYGAISADKVWAKKSTYLKMYKIPESITKDKSYAWVNVYDPKKRNVSKIWCHKSMHPFLDTSLKNLQKQGLLGDLKEFGGSHNIRSTRGSTNWSSHSWALAIDINMTGNGLGQKPKMSKEFVKCFTDAGFFWGGNYSRKDGMHFTIAGFDKPASS</sequence>
<gene>
    <name evidence="2" type="ORF">ACFQBM_10510</name>
</gene>